<proteinExistence type="predicted"/>
<dbReference type="EMBL" id="JOTP01000035">
    <property type="protein sequence ID" value="KEP25020.1"/>
    <property type="molecule type" value="Genomic_DNA"/>
</dbReference>
<name>A0A081L6Z4_9BACI</name>
<dbReference type="eggNOG" id="ENOG5030DNH">
    <property type="taxonomic scope" value="Bacteria"/>
</dbReference>
<gene>
    <name evidence="1" type="ORF">BA70_12575</name>
</gene>
<reference evidence="1 2" key="1">
    <citation type="submission" date="2012-09" db="EMBL/GenBank/DDBJ databases">
        <title>Genome Sequence of Bacillus sp. DW5-4.</title>
        <authorList>
            <person name="Lai Q."/>
            <person name="Liu Y."/>
            <person name="Shao Z."/>
        </authorList>
    </citation>
    <scope>NUCLEOTIDE SEQUENCE [LARGE SCALE GENOMIC DNA]</scope>
    <source>
        <strain evidence="1 2">DW5-4</strain>
    </source>
</reference>
<dbReference type="Proteomes" id="UP000028091">
    <property type="component" value="Unassembled WGS sequence"/>
</dbReference>
<sequence>MTCLFLWNQGGNIRLKLKKEKSHVTLLIPIGIELARTAGGYQLVKLLYMTERMFVKIDRAFFAYHVCFEIK</sequence>
<dbReference type="AlphaFoldDB" id="A0A081L6Z4"/>
<evidence type="ECO:0000313" key="1">
    <source>
        <dbReference type="EMBL" id="KEP25020.1"/>
    </source>
</evidence>
<organism evidence="1 2">
    <name type="scientific">Bacillus zhangzhouensis</name>
    <dbReference type="NCBI Taxonomy" id="1178540"/>
    <lineage>
        <taxon>Bacteria</taxon>
        <taxon>Bacillati</taxon>
        <taxon>Bacillota</taxon>
        <taxon>Bacilli</taxon>
        <taxon>Bacillales</taxon>
        <taxon>Bacillaceae</taxon>
        <taxon>Bacillus</taxon>
    </lineage>
</organism>
<keyword evidence="2" id="KW-1185">Reference proteome</keyword>
<accession>A0A081L6Z4</accession>
<evidence type="ECO:0000313" key="2">
    <source>
        <dbReference type="Proteomes" id="UP000028091"/>
    </source>
</evidence>
<comment type="caution">
    <text evidence="1">The sequence shown here is derived from an EMBL/GenBank/DDBJ whole genome shotgun (WGS) entry which is preliminary data.</text>
</comment>
<protein>
    <submittedName>
        <fullName evidence="1">Uncharacterized protein</fullName>
    </submittedName>
</protein>